<dbReference type="PANTHER" id="PTHR47331">
    <property type="entry name" value="PHD-TYPE DOMAIN-CONTAINING PROTEIN"/>
    <property type="match status" value="1"/>
</dbReference>
<evidence type="ECO:0000313" key="2">
    <source>
        <dbReference type="Proteomes" id="UP001152795"/>
    </source>
</evidence>
<dbReference type="Gene3D" id="1.10.340.70">
    <property type="match status" value="1"/>
</dbReference>
<dbReference type="OrthoDB" id="5965925at2759"/>
<proteinExistence type="predicted"/>
<evidence type="ECO:0000313" key="1">
    <source>
        <dbReference type="EMBL" id="CAB4008333.1"/>
    </source>
</evidence>
<dbReference type="Pfam" id="PF17921">
    <property type="entry name" value="Integrase_H2C2"/>
    <property type="match status" value="1"/>
</dbReference>
<dbReference type="Proteomes" id="UP001152795">
    <property type="component" value="Unassembled WGS sequence"/>
</dbReference>
<dbReference type="InterPro" id="IPR041588">
    <property type="entry name" value="Integrase_H2C2"/>
</dbReference>
<name>A0A6S7HW89_PARCT</name>
<accession>A0A6S7HW89</accession>
<organism evidence="1 2">
    <name type="scientific">Paramuricea clavata</name>
    <name type="common">Red gorgonian</name>
    <name type="synonym">Violescent sea-whip</name>
    <dbReference type="NCBI Taxonomy" id="317549"/>
    <lineage>
        <taxon>Eukaryota</taxon>
        <taxon>Metazoa</taxon>
        <taxon>Cnidaria</taxon>
        <taxon>Anthozoa</taxon>
        <taxon>Octocorallia</taxon>
        <taxon>Malacalcyonacea</taxon>
        <taxon>Plexauridae</taxon>
        <taxon>Paramuricea</taxon>
    </lineage>
</organism>
<dbReference type="EMBL" id="CACRXK020006090">
    <property type="protein sequence ID" value="CAB4008333.1"/>
    <property type="molecule type" value="Genomic_DNA"/>
</dbReference>
<sequence>MDALAKRVFEKGFVVNIKNGSNLNSLLRVTAYVFRAIKYFKQQGKDKSSRLAKQVELTAEEINEAEICWIKSVQTTAFDKKPAYLEGNQQSSTPSFVPQLGLFIDENGILKCKGRIAHADLPQSTKTSVLLPTKHSFVQLVILAVHEGVKHSGIRDTLSTIRERFWILRGREAIKKVIRKCVLCRKLQGQPFQPEISPDLPAERVSEDPRPFHHTGMDFAGPLFVRRSTESQEEGESRTVKSYVLWSKGIASNFVVR</sequence>
<keyword evidence="2" id="KW-1185">Reference proteome</keyword>
<comment type="caution">
    <text evidence="1">The sequence shown here is derived from an EMBL/GenBank/DDBJ whole genome shotgun (WGS) entry which is preliminary data.</text>
</comment>
<dbReference type="PANTHER" id="PTHR47331:SF1">
    <property type="entry name" value="GAG-LIKE PROTEIN"/>
    <property type="match status" value="1"/>
</dbReference>
<protein>
    <submittedName>
        <fullName evidence="1">Uncharacterized protein</fullName>
    </submittedName>
</protein>
<dbReference type="AlphaFoldDB" id="A0A6S7HW89"/>
<gene>
    <name evidence="1" type="ORF">PACLA_8A017294</name>
</gene>
<reference evidence="1" key="1">
    <citation type="submission" date="2020-04" db="EMBL/GenBank/DDBJ databases">
        <authorList>
            <person name="Alioto T."/>
            <person name="Alioto T."/>
            <person name="Gomez Garrido J."/>
        </authorList>
    </citation>
    <scope>NUCLEOTIDE SEQUENCE</scope>
    <source>
        <strain evidence="1">A484AB</strain>
    </source>
</reference>